<evidence type="ECO:0000313" key="2">
    <source>
        <dbReference type="Proteomes" id="UP001153069"/>
    </source>
</evidence>
<comment type="caution">
    <text evidence="1">The sequence shown here is derived from an EMBL/GenBank/DDBJ whole genome shotgun (WGS) entry which is preliminary data.</text>
</comment>
<organism evidence="1 2">
    <name type="scientific">Seminavis robusta</name>
    <dbReference type="NCBI Taxonomy" id="568900"/>
    <lineage>
        <taxon>Eukaryota</taxon>
        <taxon>Sar</taxon>
        <taxon>Stramenopiles</taxon>
        <taxon>Ochrophyta</taxon>
        <taxon>Bacillariophyta</taxon>
        <taxon>Bacillariophyceae</taxon>
        <taxon>Bacillariophycidae</taxon>
        <taxon>Naviculales</taxon>
        <taxon>Naviculaceae</taxon>
        <taxon>Seminavis</taxon>
    </lineage>
</organism>
<accession>A0A9N8EBX1</accession>
<dbReference type="OrthoDB" id="438553at2759"/>
<dbReference type="AlphaFoldDB" id="A0A9N8EBX1"/>
<gene>
    <name evidence="1" type="ORF">SEMRO_866_G212980.1</name>
</gene>
<sequence length="428" mass="49172">MNLPEIIMERVKVGLELKNIVKHDLPLDTWWEPANEENPRLAYERFLDTTRLAVELAYTTEGDAIGLYAAKANDDSRLAFKFLVDFLQQAKRQRRMPRWWTPQHDVCLFRLAFDEKGDFYLYHAVEVSDVRKTWGYRTTKLLLALATTIDGEDGVPEGRFDDMLRIACDLYLDETPQREKGYENGEGIPCRWGVKCKRPDCWFQHPKLVLGEETKRSDQPQYSTTNMKDHMLELVGDELELETLYLLYHQSLGIGESIFYHVSPAEQAETQRKLKESASKGDSFAMYLLGKIWKELKVPMFGKQKSAKSRHSEACKLWTASALAGNAYAMTGLALLHRDAGHMPTAVHWWQRALEHAEFPEAAYDLGVAYGLNETVGADAVPNKQPCSTPLSRIWSYRTWKLTCRVQMTSMSVLGSRFYMKVHPTMNN</sequence>
<dbReference type="Proteomes" id="UP001153069">
    <property type="component" value="Unassembled WGS sequence"/>
</dbReference>
<evidence type="ECO:0000313" key="1">
    <source>
        <dbReference type="EMBL" id="CAB9517575.1"/>
    </source>
</evidence>
<protein>
    <submittedName>
        <fullName evidence="1">Uncharacterized protein</fullName>
    </submittedName>
</protein>
<dbReference type="SUPFAM" id="SSF81901">
    <property type="entry name" value="HCP-like"/>
    <property type="match status" value="1"/>
</dbReference>
<dbReference type="EMBL" id="CAICTM010000865">
    <property type="protein sequence ID" value="CAB9517575.1"/>
    <property type="molecule type" value="Genomic_DNA"/>
</dbReference>
<reference evidence="1" key="1">
    <citation type="submission" date="2020-06" db="EMBL/GenBank/DDBJ databases">
        <authorList>
            <consortium name="Plant Systems Biology data submission"/>
        </authorList>
    </citation>
    <scope>NUCLEOTIDE SEQUENCE</scope>
    <source>
        <strain evidence="1">D6</strain>
    </source>
</reference>
<dbReference type="Gene3D" id="1.25.40.10">
    <property type="entry name" value="Tetratricopeptide repeat domain"/>
    <property type="match status" value="1"/>
</dbReference>
<proteinExistence type="predicted"/>
<dbReference type="InterPro" id="IPR011990">
    <property type="entry name" value="TPR-like_helical_dom_sf"/>
</dbReference>
<name>A0A9N8EBX1_9STRA</name>
<keyword evidence="2" id="KW-1185">Reference proteome</keyword>